<dbReference type="InterPro" id="IPR024983">
    <property type="entry name" value="CHAT_dom"/>
</dbReference>
<name>A0ABN2DEL2_9ACTN</name>
<feature type="repeat" description="TPR" evidence="3">
    <location>
        <begin position="1153"/>
        <end position="1186"/>
    </location>
</feature>
<dbReference type="Gene3D" id="1.25.40.10">
    <property type="entry name" value="Tetratricopeptide repeat domain"/>
    <property type="match status" value="3"/>
</dbReference>
<dbReference type="EMBL" id="BAAAQD010000055">
    <property type="protein sequence ID" value="GAA1575670.1"/>
    <property type="molecule type" value="Genomic_DNA"/>
</dbReference>
<dbReference type="PROSITE" id="PS50005">
    <property type="entry name" value="TPR"/>
    <property type="match status" value="3"/>
</dbReference>
<gene>
    <name evidence="6" type="ORF">GCM10009827_116890</name>
</gene>
<dbReference type="InterPro" id="IPR011990">
    <property type="entry name" value="TPR-like_helical_dom_sf"/>
</dbReference>
<dbReference type="SUPFAM" id="SSF48452">
    <property type="entry name" value="TPR-like"/>
    <property type="match status" value="3"/>
</dbReference>
<evidence type="ECO:0008006" key="8">
    <source>
        <dbReference type="Google" id="ProtNLM"/>
    </source>
</evidence>
<dbReference type="Proteomes" id="UP001501470">
    <property type="component" value="Unassembled WGS sequence"/>
</dbReference>
<organism evidence="6 7">
    <name type="scientific">Dactylosporangium maewongense</name>
    <dbReference type="NCBI Taxonomy" id="634393"/>
    <lineage>
        <taxon>Bacteria</taxon>
        <taxon>Bacillati</taxon>
        <taxon>Actinomycetota</taxon>
        <taxon>Actinomycetes</taxon>
        <taxon>Micromonosporales</taxon>
        <taxon>Micromonosporaceae</taxon>
        <taxon>Dactylosporangium</taxon>
    </lineage>
</organism>
<comment type="caution">
    <text evidence="6">The sequence shown here is derived from an EMBL/GenBank/DDBJ whole genome shotgun (WGS) entry which is preliminary data.</text>
</comment>
<feature type="domain" description="NACHT" evidence="4">
    <location>
        <begin position="442"/>
        <end position="606"/>
    </location>
</feature>
<dbReference type="PANTHER" id="PTHR45641:SF1">
    <property type="entry name" value="AAA+ ATPASE DOMAIN-CONTAINING PROTEIN"/>
    <property type="match status" value="1"/>
</dbReference>
<reference evidence="6 7" key="1">
    <citation type="journal article" date="2019" name="Int. J. Syst. Evol. Microbiol.">
        <title>The Global Catalogue of Microorganisms (GCM) 10K type strain sequencing project: providing services to taxonomists for standard genome sequencing and annotation.</title>
        <authorList>
            <consortium name="The Broad Institute Genomics Platform"/>
            <consortium name="The Broad Institute Genome Sequencing Center for Infectious Disease"/>
            <person name="Wu L."/>
            <person name="Ma J."/>
        </authorList>
    </citation>
    <scope>NUCLEOTIDE SEQUENCE [LARGE SCALE GENOMIC DNA]</scope>
    <source>
        <strain evidence="6 7">JCM 15933</strain>
    </source>
</reference>
<dbReference type="Pfam" id="PF12770">
    <property type="entry name" value="CHAT"/>
    <property type="match status" value="1"/>
</dbReference>
<dbReference type="Pfam" id="PF13424">
    <property type="entry name" value="TPR_12"/>
    <property type="match status" value="4"/>
</dbReference>
<protein>
    <recommendedName>
        <fullName evidence="8">CHAT domain-containing protein</fullName>
    </recommendedName>
</protein>
<dbReference type="PRINTS" id="PR00364">
    <property type="entry name" value="DISEASERSIST"/>
</dbReference>
<evidence type="ECO:0000313" key="6">
    <source>
        <dbReference type="EMBL" id="GAA1575670.1"/>
    </source>
</evidence>
<evidence type="ECO:0000259" key="4">
    <source>
        <dbReference type="Pfam" id="PF05729"/>
    </source>
</evidence>
<dbReference type="PANTHER" id="PTHR45641">
    <property type="entry name" value="TETRATRICOPEPTIDE REPEAT PROTEIN (AFU_ORTHOLOGUE AFUA_6G03870)"/>
    <property type="match status" value="1"/>
</dbReference>
<keyword evidence="7" id="KW-1185">Reference proteome</keyword>
<dbReference type="InterPro" id="IPR007111">
    <property type="entry name" value="NACHT_NTPase"/>
</dbReference>
<proteinExistence type="predicted"/>
<dbReference type="Pfam" id="PF05729">
    <property type="entry name" value="NACHT"/>
    <property type="match status" value="1"/>
</dbReference>
<feature type="repeat" description="TPR" evidence="3">
    <location>
        <begin position="953"/>
        <end position="986"/>
    </location>
</feature>
<feature type="repeat" description="TPR" evidence="3">
    <location>
        <begin position="1113"/>
        <end position="1146"/>
    </location>
</feature>
<keyword evidence="1" id="KW-0677">Repeat</keyword>
<dbReference type="SMART" id="SM00028">
    <property type="entry name" value="TPR"/>
    <property type="match status" value="10"/>
</dbReference>
<evidence type="ECO:0000256" key="1">
    <source>
        <dbReference type="ARBA" id="ARBA00022737"/>
    </source>
</evidence>
<dbReference type="SUPFAM" id="SSF52540">
    <property type="entry name" value="P-loop containing nucleoside triphosphate hydrolases"/>
    <property type="match status" value="1"/>
</dbReference>
<evidence type="ECO:0000313" key="7">
    <source>
        <dbReference type="Proteomes" id="UP001501470"/>
    </source>
</evidence>
<evidence type="ECO:0000256" key="2">
    <source>
        <dbReference type="ARBA" id="ARBA00022803"/>
    </source>
</evidence>
<dbReference type="RefSeq" id="WP_344515397.1">
    <property type="nucleotide sequence ID" value="NZ_BAAAQD010000055.1"/>
</dbReference>
<sequence>MTVIRVEERHRTEDGTFAARVSFTGGGEYDVEITDPGSESRERRLAWYFEEHLQFPFLDRDLAKDAVEQLDAYGTELFGQVFTGRCGERYRELARRAFDGCRLEVSGSAAFHRLHWEALRDPELPVPLVVRMPLARRVAAQPQGFELPPQRSTLNILVVTARPDGAKDVGYRTLSRPLLDGMRRADRPVVVDLVRPGTWPALREHLRQVSKAHGNGFYQVVHFDVHGSVAEFADLEKGRRADRFLFGSPAFEGKRAFVFFETATEGKAEPVSAADIAALLAEHRVPVVVLSACQSAKEPVSEASLAQRLVEAGVPVAVGMAYSVTVTAAEQAMPLFYEELSQGEDPMAAMLTARRSLFETKCRRGYFEQDLELEDWVLPVVFGQHPVNLGLGEMTAEQSARFFQRQALVGDEPVVEYGFVGRDLDIQVLERRLLITADRNLLLLRGMAGAGKSTLLRHVAWWWQHTGLVEHVFRFSYEDRAWTTSQIIRDIATVLLDRVEQAKLEMLPEPAQPERVAQLLRARRYLLILDNAESIAASPAAIPHALPEPERERLATFLSRLRGGRTLILIGSREAEQWLAPRTFRDNIHVLPGLDPQAASVLTERILQHHGATRHLTDTTQRDALQQLTALLGGYPLPLNVVLPSLATSTPEQILTELRAGGDSADPVGLISRAIEYSHGKLNPATQHSLLFLAPFTASIPGPALQTYQQLLNEHNAVHTLSPIDLQAAVAEVIRVGLATPHPQLQDWVHVLPVLPYFLRTRLTTHPPQLPAAANQAHYQLYTTLGTEIQRLLTSHKPQQRHLGLVIVRTEYANLTTALDHGLDTGQPILPILRALEEYVDQTKQQDTRRHLLDHAITATRPPGNAELQRELAHLHHLAGMVAQEQRRFEEAEGHYRQALTISLELGNRHNAATSYHQLGMVAQEQRRFEEAEGHYRQALTIWLEFGDRHSTASTYHQLGVVAQLQRRFEEAEGYYRQALTISLEFGDRRSTAITYHQLGMIAQEQRRFEEAEGHYQQSLTIWLEFGDRHSTASTYHQLGMVAELQRRNEEAEGHYRQALTILLEFGDRHGAAITYHQLGVVAQQQRRFEEAEGHYQQSLTIKLEFGNRHSTASTYHQLGRIAEEQRRFEEAEGHYQQSLTIKLEFGDRHSTALTYHQLGVVAQQQRRFEEAEGHYRQALTISLEFGDRHNAARTYHQLGMVAQEQRRFEEAEGHYRQALTIWLEFGDRHSAASTYHQLGVVAQLQLRNEEAADAYLNVAVAWHHTIGTWPTDTLQALKRISREVTADVFTAHITAIVPADLRSELANAIQEVGDN</sequence>
<accession>A0ABN2DEL2</accession>
<dbReference type="Gene3D" id="3.40.50.300">
    <property type="entry name" value="P-loop containing nucleotide triphosphate hydrolases"/>
    <property type="match status" value="1"/>
</dbReference>
<feature type="domain" description="CHAT" evidence="5">
    <location>
        <begin position="102"/>
        <end position="383"/>
    </location>
</feature>
<evidence type="ECO:0000259" key="5">
    <source>
        <dbReference type="Pfam" id="PF12770"/>
    </source>
</evidence>
<dbReference type="InterPro" id="IPR019734">
    <property type="entry name" value="TPR_rpt"/>
</dbReference>
<evidence type="ECO:0000256" key="3">
    <source>
        <dbReference type="PROSITE-ProRule" id="PRU00339"/>
    </source>
</evidence>
<keyword evidence="2 3" id="KW-0802">TPR repeat</keyword>
<dbReference type="InterPro" id="IPR027417">
    <property type="entry name" value="P-loop_NTPase"/>
</dbReference>